<dbReference type="PANTHER" id="PTHR46623">
    <property type="entry name" value="CARBOXYMETHYLENEBUTENOLIDASE-RELATED"/>
    <property type="match status" value="1"/>
</dbReference>
<dbReference type="PANTHER" id="PTHR46623:SF6">
    <property type="entry name" value="ALPHA_BETA-HYDROLASES SUPERFAMILY PROTEIN"/>
    <property type="match status" value="1"/>
</dbReference>
<evidence type="ECO:0000313" key="3">
    <source>
        <dbReference type="Proteomes" id="UP000305539"/>
    </source>
</evidence>
<sequence length="230" mass="24433">MTTQWIDIPSGSDSFGGYLSLPRRGSGPAVIIIQEIFGVNGQIRAVCDQYAAAGYVALAPDVFWRTKPRVELTYEGTDLQTAVDLAQKTNIDLAVADIAATADLLRTLPEVSGKVAAVGFCMGGLLSYLVASTGKVDAAIAYYGGGIQGNLDAASKITEPILFHYAENDHAIPLSAVEVVKSAFASHHNASFHLYPGAEHGFSCTDRTSYNQRAATLAHGRSLTFLAEHL</sequence>
<dbReference type="EMBL" id="SWJE01000027">
    <property type="protein sequence ID" value="TKC78807.1"/>
    <property type="molecule type" value="Genomic_DNA"/>
</dbReference>
<dbReference type="InterPro" id="IPR002925">
    <property type="entry name" value="Dienelactn_hydro"/>
</dbReference>
<dbReference type="InterPro" id="IPR051049">
    <property type="entry name" value="Dienelactone_hydrolase-like"/>
</dbReference>
<keyword evidence="3" id="KW-1185">Reference proteome</keyword>
<comment type="caution">
    <text evidence="2">The sequence shown here is derived from an EMBL/GenBank/DDBJ whole genome shotgun (WGS) entry which is preliminary data.</text>
</comment>
<reference evidence="2 3" key="1">
    <citation type="submission" date="2019-04" db="EMBL/GenBank/DDBJ databases">
        <title>Trinickia sp. 7GSK02, isolated from subtropical forest soil.</title>
        <authorList>
            <person name="Gao Z.-H."/>
            <person name="Qiu L.-H."/>
        </authorList>
    </citation>
    <scope>NUCLEOTIDE SEQUENCE [LARGE SCALE GENOMIC DNA]</scope>
    <source>
        <strain evidence="2 3">7GSK02</strain>
    </source>
</reference>
<dbReference type="OrthoDB" id="62567at2"/>
<dbReference type="GO" id="GO:0016787">
    <property type="term" value="F:hydrolase activity"/>
    <property type="evidence" value="ECO:0007669"/>
    <property type="project" value="UniProtKB-KW"/>
</dbReference>
<accession>A0A4U1HH38</accession>
<evidence type="ECO:0000313" key="2">
    <source>
        <dbReference type="EMBL" id="TKC78807.1"/>
    </source>
</evidence>
<dbReference type="SUPFAM" id="SSF53474">
    <property type="entry name" value="alpha/beta-Hydrolases"/>
    <property type="match status" value="1"/>
</dbReference>
<keyword evidence="2" id="KW-0378">Hydrolase</keyword>
<feature type="domain" description="Dienelactone hydrolase" evidence="1">
    <location>
        <begin position="15"/>
        <end position="229"/>
    </location>
</feature>
<name>A0A4U1HH38_9BURK</name>
<dbReference type="AlphaFoldDB" id="A0A4U1HH38"/>
<evidence type="ECO:0000259" key="1">
    <source>
        <dbReference type="Pfam" id="PF01738"/>
    </source>
</evidence>
<dbReference type="Gene3D" id="3.40.50.1820">
    <property type="entry name" value="alpha/beta hydrolase"/>
    <property type="match status" value="1"/>
</dbReference>
<organism evidence="2 3">
    <name type="scientific">Trinickia terrae</name>
    <dbReference type="NCBI Taxonomy" id="2571161"/>
    <lineage>
        <taxon>Bacteria</taxon>
        <taxon>Pseudomonadati</taxon>
        <taxon>Pseudomonadota</taxon>
        <taxon>Betaproteobacteria</taxon>
        <taxon>Burkholderiales</taxon>
        <taxon>Burkholderiaceae</taxon>
        <taxon>Trinickia</taxon>
    </lineage>
</organism>
<proteinExistence type="predicted"/>
<dbReference type="Pfam" id="PF01738">
    <property type="entry name" value="DLH"/>
    <property type="match status" value="1"/>
</dbReference>
<dbReference type="InterPro" id="IPR029058">
    <property type="entry name" value="AB_hydrolase_fold"/>
</dbReference>
<dbReference type="RefSeq" id="WP_136899186.1">
    <property type="nucleotide sequence ID" value="NZ_SWJE01000027.1"/>
</dbReference>
<dbReference type="Proteomes" id="UP000305539">
    <property type="component" value="Unassembled WGS sequence"/>
</dbReference>
<protein>
    <submittedName>
        <fullName evidence="2">Dienelactone hydrolase family protein</fullName>
    </submittedName>
</protein>
<gene>
    <name evidence="2" type="ORF">FAZ69_31625</name>
</gene>